<gene>
    <name evidence="5" type="ORF">ISP15_14560</name>
</gene>
<dbReference type="SUPFAM" id="SSF55073">
    <property type="entry name" value="Nucleotide cyclase"/>
    <property type="match status" value="1"/>
</dbReference>
<dbReference type="InterPro" id="IPR050469">
    <property type="entry name" value="Diguanylate_Cyclase"/>
</dbReference>
<keyword evidence="6" id="KW-1185">Reference proteome</keyword>
<dbReference type="RefSeq" id="WP_404548361.1">
    <property type="nucleotide sequence ID" value="NZ_JADIKJ010000016.1"/>
</dbReference>
<proteinExistence type="predicted"/>
<dbReference type="InterPro" id="IPR029787">
    <property type="entry name" value="Nucleotide_cyclase"/>
</dbReference>
<accession>A0ABW8JKB2</accession>
<name>A0ABW8JKB2_9GAMM</name>
<organism evidence="5 6">
    <name type="scientific">Dyella jejuensis</name>
    <dbReference type="NCBI Taxonomy" id="1432009"/>
    <lineage>
        <taxon>Bacteria</taxon>
        <taxon>Pseudomonadati</taxon>
        <taxon>Pseudomonadota</taxon>
        <taxon>Gammaproteobacteria</taxon>
        <taxon>Lysobacterales</taxon>
        <taxon>Rhodanobacteraceae</taxon>
        <taxon>Dyella</taxon>
    </lineage>
</organism>
<dbReference type="Gene3D" id="3.30.70.270">
    <property type="match status" value="1"/>
</dbReference>
<dbReference type="InterPro" id="IPR043128">
    <property type="entry name" value="Rev_trsase/Diguanyl_cyclase"/>
</dbReference>
<dbReference type="Proteomes" id="UP001620461">
    <property type="component" value="Unassembled WGS sequence"/>
</dbReference>
<evidence type="ECO:0000256" key="1">
    <source>
        <dbReference type="ARBA" id="ARBA00012528"/>
    </source>
</evidence>
<evidence type="ECO:0000256" key="3">
    <source>
        <dbReference type="SAM" id="Phobius"/>
    </source>
</evidence>
<dbReference type="PANTHER" id="PTHR45138">
    <property type="entry name" value="REGULATORY COMPONENTS OF SENSORY TRANSDUCTION SYSTEM"/>
    <property type="match status" value="1"/>
</dbReference>
<keyword evidence="3" id="KW-0472">Membrane</keyword>
<comment type="catalytic activity">
    <reaction evidence="2">
        <text>2 GTP = 3',3'-c-di-GMP + 2 diphosphate</text>
        <dbReference type="Rhea" id="RHEA:24898"/>
        <dbReference type="ChEBI" id="CHEBI:33019"/>
        <dbReference type="ChEBI" id="CHEBI:37565"/>
        <dbReference type="ChEBI" id="CHEBI:58805"/>
        <dbReference type="EC" id="2.7.7.65"/>
    </reaction>
</comment>
<sequence length="584" mass="64228">MQLQAQLRVGAALLLGVAAGISTYVLLGYAQAYRQSIRNLRTLTSYELVLKAGDAVSAERAPANILLSLDQDAGQAYESTRAEVAQARHRTDLALDQLDQLVREQAQGSARRTGLAQTQAWLARGRADIDMLAARPPASRSPQDLQQAIDQMVAARVKLDPLINDFYSKAVKDAPDQAGIMQMARILSDLHEYGGRIGAMLVVPLSTPQPISPARRLVIATLRGHIDQLHRLMPNASGPDDAHGDAIDNLRTRAERDFFDHTLSLIDTLVACSGANYPMRAAAFTNAVTPDLMSLESLENLFMQRAVAEVTQVQRDDRRHMLLIGAYLLTFFFFLLAVLRAAERLVIRPLWLARKEIIDLANGDLRRSQRAGSSAEVRALHDAIDTLRRQHIHSMQLAIERDELSKALRRQAHTDALTSLLNRHALEEITGDLSADPVRLSKGRGLILIDVDYFKSINDEHGHIVGDLVLREVAGRIRHLVSEPHMAFRYGGEEFAVLTNGLSMDALCQFAEAIRHAIWCDEVVVPGISKFTVTASFGVAKGNADVLTWLDLLNAADAALYRAKAQGRNQLVAAADPARERSAS</sequence>
<feature type="transmembrane region" description="Helical" evidence="3">
    <location>
        <begin position="321"/>
        <end position="339"/>
    </location>
</feature>
<reference evidence="5 6" key="1">
    <citation type="submission" date="2020-10" db="EMBL/GenBank/DDBJ databases">
        <title>Phylogeny of dyella-like bacteria.</title>
        <authorList>
            <person name="Fu J."/>
        </authorList>
    </citation>
    <scope>NUCLEOTIDE SEQUENCE [LARGE SCALE GENOMIC DNA]</scope>
    <source>
        <strain evidence="5 6">JP1</strain>
    </source>
</reference>
<evidence type="ECO:0000313" key="6">
    <source>
        <dbReference type="Proteomes" id="UP001620461"/>
    </source>
</evidence>
<dbReference type="EC" id="2.7.7.65" evidence="1"/>
<protein>
    <recommendedName>
        <fullName evidence="1">diguanylate cyclase</fullName>
        <ecNumber evidence="1">2.7.7.65</ecNumber>
    </recommendedName>
</protein>
<evidence type="ECO:0000313" key="5">
    <source>
        <dbReference type="EMBL" id="MFK2901561.1"/>
    </source>
</evidence>
<keyword evidence="3" id="KW-1133">Transmembrane helix</keyword>
<dbReference type="PANTHER" id="PTHR45138:SF9">
    <property type="entry name" value="DIGUANYLATE CYCLASE DGCM-RELATED"/>
    <property type="match status" value="1"/>
</dbReference>
<feature type="domain" description="GGDEF" evidence="4">
    <location>
        <begin position="442"/>
        <end position="576"/>
    </location>
</feature>
<evidence type="ECO:0000259" key="4">
    <source>
        <dbReference type="PROSITE" id="PS50887"/>
    </source>
</evidence>
<dbReference type="CDD" id="cd01949">
    <property type="entry name" value="GGDEF"/>
    <property type="match status" value="1"/>
</dbReference>
<dbReference type="EMBL" id="JADIKJ010000016">
    <property type="protein sequence ID" value="MFK2901561.1"/>
    <property type="molecule type" value="Genomic_DNA"/>
</dbReference>
<comment type="caution">
    <text evidence="5">The sequence shown here is derived from an EMBL/GenBank/DDBJ whole genome shotgun (WGS) entry which is preliminary data.</text>
</comment>
<dbReference type="NCBIfam" id="TIGR00254">
    <property type="entry name" value="GGDEF"/>
    <property type="match status" value="1"/>
</dbReference>
<evidence type="ECO:0000256" key="2">
    <source>
        <dbReference type="ARBA" id="ARBA00034247"/>
    </source>
</evidence>
<dbReference type="PROSITE" id="PS50887">
    <property type="entry name" value="GGDEF"/>
    <property type="match status" value="1"/>
</dbReference>
<dbReference type="Pfam" id="PF00990">
    <property type="entry name" value="GGDEF"/>
    <property type="match status" value="1"/>
</dbReference>
<dbReference type="InterPro" id="IPR000160">
    <property type="entry name" value="GGDEF_dom"/>
</dbReference>
<keyword evidence="3" id="KW-0812">Transmembrane</keyword>
<dbReference type="SMART" id="SM00267">
    <property type="entry name" value="GGDEF"/>
    <property type="match status" value="1"/>
</dbReference>